<gene>
    <name evidence="1" type="primary">cps15C</name>
</gene>
<accession>A0A1E1FNR9</accession>
<protein>
    <submittedName>
        <fullName evidence="1">Capsular polysaccharide synthesis protein C</fullName>
    </submittedName>
</protein>
<sequence>MRNLDVKISKIELTEKNTLRVPPRKEEDQQPNYKELFDYHTLFSDAFFSEENIELVGPPLLNLHNILLSGEIYIDEKNVTKEAIIQSEHRKCRVLLPKIPGAKKVIIKFEDVLFEQEIQPDESDFFANHNVLVTQQKDNPLEWIGYWIAHHIKHHKINAVLIYDNDSSLYDINQLKTFLSSIKGLEKICVVPWSIPYGVTGGDKQIWDSDFGQYQSWEHALKRFVYSANCVVIGDVDELVIHKDGLSLPDILDSIDEPVITYKRRQIIEVASTEFTNLPRMHNHTHLYEKERILYAPKYAFKPKKLSKKVHLLVHKVEGDKSKFSEELLGRHFGILRLHWRGGNFEPIELRDRSSYKTPLSEDMELFQSFNEVDLSWLKG</sequence>
<evidence type="ECO:0000313" key="1">
    <source>
        <dbReference type="EMBL" id="BAV72148.1"/>
    </source>
</evidence>
<reference evidence="1" key="1">
    <citation type="journal article" date="2016" name="J. Vet. Diagn. Invest.">
        <title>Nucleotide sequence analysis of a DNA region involved in capsular polysaccharide biosynthesis reveals the molecular basis of the nontypeability of two Actinobacillus pleuropneumoniae isolates.</title>
        <authorList>
            <person name="Ito H."/>
            <person name="Ogawa T."/>
            <person name="Fukamizu D."/>
            <person name="Morinaga Y."/>
            <person name="Kusumoto M."/>
        </authorList>
    </citation>
    <scope>NUCLEOTIDE SEQUENCE</scope>
    <source>
        <strain evidence="1">QAS68</strain>
    </source>
</reference>
<dbReference type="EMBL" id="AB701754">
    <property type="protein sequence ID" value="BAV72148.1"/>
    <property type="molecule type" value="Genomic_DNA"/>
</dbReference>
<name>A0A1E1FNR9_ACTPL</name>
<dbReference type="AlphaFoldDB" id="A0A1E1FNR9"/>
<proteinExistence type="predicted"/>
<organism evidence="1">
    <name type="scientific">Actinobacillus pleuropneumoniae</name>
    <name type="common">Haemophilus pleuropneumoniae</name>
    <dbReference type="NCBI Taxonomy" id="715"/>
    <lineage>
        <taxon>Bacteria</taxon>
        <taxon>Pseudomonadati</taxon>
        <taxon>Pseudomonadota</taxon>
        <taxon>Gammaproteobacteria</taxon>
        <taxon>Pasteurellales</taxon>
        <taxon>Pasteurellaceae</taxon>
        <taxon>Actinobacillus</taxon>
    </lineage>
</organism>